<dbReference type="EMBL" id="JACBZO010000001">
    <property type="protein sequence ID" value="NYI41057.1"/>
    <property type="molecule type" value="Genomic_DNA"/>
</dbReference>
<dbReference type="InterPro" id="IPR000795">
    <property type="entry name" value="T_Tr_GTP-bd_dom"/>
</dbReference>
<keyword evidence="2 12" id="KW-1003">Cell membrane</keyword>
<evidence type="ECO:0000259" key="13">
    <source>
        <dbReference type="PROSITE" id="PS51722"/>
    </source>
</evidence>
<dbReference type="PRINTS" id="PR00315">
    <property type="entry name" value="ELONGATNFCT"/>
</dbReference>
<evidence type="ECO:0000256" key="5">
    <source>
        <dbReference type="ARBA" id="ARBA00022917"/>
    </source>
</evidence>
<evidence type="ECO:0000256" key="10">
    <source>
        <dbReference type="ARBA" id="ARBA00061052"/>
    </source>
</evidence>
<keyword evidence="6 12" id="KW-0342">GTP-binding</keyword>
<dbReference type="InterPro" id="IPR035654">
    <property type="entry name" value="LepA_IV"/>
</dbReference>
<dbReference type="InterPro" id="IPR006297">
    <property type="entry name" value="EF-4"/>
</dbReference>
<dbReference type="Proteomes" id="UP000547973">
    <property type="component" value="Unassembled WGS sequence"/>
</dbReference>
<dbReference type="SUPFAM" id="SSF54980">
    <property type="entry name" value="EF-G C-terminal domain-like"/>
    <property type="match status" value="2"/>
</dbReference>
<dbReference type="InterPro" id="IPR027417">
    <property type="entry name" value="P-loop_NTPase"/>
</dbReference>
<feature type="binding site" evidence="12">
    <location>
        <begin position="26"/>
        <end position="31"/>
    </location>
    <ligand>
        <name>GTP</name>
        <dbReference type="ChEBI" id="CHEBI:37565"/>
    </ligand>
</feature>
<comment type="similarity">
    <text evidence="10">Belongs to the GTP-binding elongation factor family. LepA subfamily.</text>
</comment>
<evidence type="ECO:0000256" key="11">
    <source>
        <dbReference type="ARBA" id="ARBA00066744"/>
    </source>
</evidence>
<dbReference type="Gene3D" id="3.30.70.870">
    <property type="entry name" value="Elongation Factor G (Translational Gtpase), domain 3"/>
    <property type="match status" value="1"/>
</dbReference>
<evidence type="ECO:0000256" key="7">
    <source>
        <dbReference type="ARBA" id="ARBA00023136"/>
    </source>
</evidence>
<comment type="function">
    <text evidence="9 12">Required for accurate and efficient protein synthesis under certain stress conditions. May act as a fidelity factor of the translation reaction, by catalyzing a one-codon backward translocation of tRNAs on improperly translocated ribosomes. Back-translocation proceeds from a post-translocation (POST) complex to a pre-translocation (PRE) complex, thus giving elongation factor G a second chance to translocate the tRNAs correctly. Binds to ribosomes in a GTP-dependent manner.</text>
</comment>
<dbReference type="PANTHER" id="PTHR43512:SF4">
    <property type="entry name" value="TRANSLATION FACTOR GUF1 HOMOLOG, CHLOROPLASTIC"/>
    <property type="match status" value="1"/>
</dbReference>
<dbReference type="EC" id="3.6.5.n1" evidence="11 12"/>
<evidence type="ECO:0000313" key="15">
    <source>
        <dbReference type="Proteomes" id="UP000547973"/>
    </source>
</evidence>
<evidence type="ECO:0000313" key="14">
    <source>
        <dbReference type="EMBL" id="NYI41057.1"/>
    </source>
</evidence>
<dbReference type="Gene3D" id="3.30.70.2570">
    <property type="entry name" value="Elongation factor 4, C-terminal domain"/>
    <property type="match status" value="1"/>
</dbReference>
<dbReference type="NCBIfam" id="TIGR01393">
    <property type="entry name" value="lepA"/>
    <property type="match status" value="1"/>
</dbReference>
<dbReference type="GO" id="GO:0003924">
    <property type="term" value="F:GTPase activity"/>
    <property type="evidence" value="ECO:0007669"/>
    <property type="project" value="UniProtKB-UniRule"/>
</dbReference>
<keyword evidence="4 12" id="KW-0378">Hydrolase</keyword>
<dbReference type="Pfam" id="PF03144">
    <property type="entry name" value="GTP_EFTU_D2"/>
    <property type="match status" value="1"/>
</dbReference>
<dbReference type="FunFam" id="3.30.70.2570:FF:000001">
    <property type="entry name" value="Translation factor GUF1, mitochondrial"/>
    <property type="match status" value="1"/>
</dbReference>
<dbReference type="NCBIfam" id="TIGR00231">
    <property type="entry name" value="small_GTP"/>
    <property type="match status" value="1"/>
</dbReference>
<dbReference type="GO" id="GO:0003746">
    <property type="term" value="F:translation elongation factor activity"/>
    <property type="evidence" value="ECO:0007669"/>
    <property type="project" value="UniProtKB-UniRule"/>
</dbReference>
<organism evidence="14 15">
    <name type="scientific">Demequina lutea</name>
    <dbReference type="NCBI Taxonomy" id="431489"/>
    <lineage>
        <taxon>Bacteria</taxon>
        <taxon>Bacillati</taxon>
        <taxon>Actinomycetota</taxon>
        <taxon>Actinomycetes</taxon>
        <taxon>Micrococcales</taxon>
        <taxon>Demequinaceae</taxon>
        <taxon>Demequina</taxon>
    </lineage>
</organism>
<keyword evidence="3 12" id="KW-0547">Nucleotide-binding</keyword>
<dbReference type="Gene3D" id="2.40.30.10">
    <property type="entry name" value="Translation factors"/>
    <property type="match status" value="1"/>
</dbReference>
<dbReference type="GO" id="GO:0045727">
    <property type="term" value="P:positive regulation of translation"/>
    <property type="evidence" value="ECO:0007669"/>
    <property type="project" value="UniProtKB-UniRule"/>
</dbReference>
<dbReference type="FunFam" id="3.30.70.240:FF:000007">
    <property type="entry name" value="Translation factor GUF1, mitochondrial"/>
    <property type="match status" value="1"/>
</dbReference>
<evidence type="ECO:0000256" key="6">
    <source>
        <dbReference type="ARBA" id="ARBA00023134"/>
    </source>
</evidence>
<keyword evidence="15" id="KW-1185">Reference proteome</keyword>
<dbReference type="Gene3D" id="3.30.70.240">
    <property type="match status" value="1"/>
</dbReference>
<dbReference type="OrthoDB" id="9801472at2"/>
<dbReference type="RefSeq" id="WP_062075307.1">
    <property type="nucleotide sequence ID" value="NZ_BBRC01000007.1"/>
</dbReference>
<dbReference type="FunFam" id="2.40.30.10:FF:000015">
    <property type="entry name" value="Translation factor GUF1, mitochondrial"/>
    <property type="match status" value="1"/>
</dbReference>
<evidence type="ECO:0000256" key="3">
    <source>
        <dbReference type="ARBA" id="ARBA00022741"/>
    </source>
</evidence>
<dbReference type="SMART" id="SM00838">
    <property type="entry name" value="EFG_C"/>
    <property type="match status" value="1"/>
</dbReference>
<keyword evidence="5 12" id="KW-0648">Protein biosynthesis</keyword>
<keyword evidence="7 12" id="KW-0472">Membrane</keyword>
<dbReference type="Gene3D" id="3.40.50.300">
    <property type="entry name" value="P-loop containing nucleotide triphosphate hydrolases"/>
    <property type="match status" value="1"/>
</dbReference>
<evidence type="ECO:0000256" key="1">
    <source>
        <dbReference type="ARBA" id="ARBA00005454"/>
    </source>
</evidence>
<evidence type="ECO:0000256" key="2">
    <source>
        <dbReference type="ARBA" id="ARBA00022475"/>
    </source>
</evidence>
<dbReference type="CDD" id="cd01890">
    <property type="entry name" value="LepA"/>
    <property type="match status" value="1"/>
</dbReference>
<dbReference type="CDD" id="cd16260">
    <property type="entry name" value="EF4_III"/>
    <property type="match status" value="1"/>
</dbReference>
<evidence type="ECO:0000256" key="4">
    <source>
        <dbReference type="ARBA" id="ARBA00022801"/>
    </source>
</evidence>
<dbReference type="InterPro" id="IPR035647">
    <property type="entry name" value="EFG_III/V"/>
</dbReference>
<proteinExistence type="inferred from homology"/>
<dbReference type="PROSITE" id="PS51722">
    <property type="entry name" value="G_TR_2"/>
    <property type="match status" value="1"/>
</dbReference>
<dbReference type="InterPro" id="IPR004161">
    <property type="entry name" value="EFTu-like_2"/>
</dbReference>
<accession>A0A7Z0CJR7</accession>
<comment type="caution">
    <text evidence="14">The sequence shown here is derived from an EMBL/GenBank/DDBJ whole genome shotgun (WGS) entry which is preliminary data.</text>
</comment>
<dbReference type="GO" id="GO:0005525">
    <property type="term" value="F:GTP binding"/>
    <property type="evidence" value="ECO:0007669"/>
    <property type="project" value="UniProtKB-UniRule"/>
</dbReference>
<protein>
    <recommendedName>
        <fullName evidence="11 12">Elongation factor 4</fullName>
        <shortName evidence="12">EF-4</shortName>
        <ecNumber evidence="11 12">3.6.5.n1</ecNumber>
    </recommendedName>
    <alternativeName>
        <fullName evidence="12">Ribosomal back-translocase LepA</fullName>
    </alternativeName>
</protein>
<dbReference type="InterPro" id="IPR038363">
    <property type="entry name" value="LepA_C_sf"/>
</dbReference>
<dbReference type="InterPro" id="IPR031157">
    <property type="entry name" value="G_TR_CS"/>
</dbReference>
<dbReference type="FunFam" id="3.40.50.300:FF:000078">
    <property type="entry name" value="Elongation factor 4"/>
    <property type="match status" value="1"/>
</dbReference>
<reference evidence="14 15" key="1">
    <citation type="submission" date="2020-07" db="EMBL/GenBank/DDBJ databases">
        <title>Sequencing the genomes of 1000 actinobacteria strains.</title>
        <authorList>
            <person name="Klenk H.-P."/>
        </authorList>
    </citation>
    <scope>NUCLEOTIDE SEQUENCE [LARGE SCALE GENOMIC DNA]</scope>
    <source>
        <strain evidence="14 15">DSM 19970</strain>
    </source>
</reference>
<dbReference type="AlphaFoldDB" id="A0A7Z0CJR7"/>
<feature type="domain" description="Tr-type G" evidence="13">
    <location>
        <begin position="14"/>
        <end position="195"/>
    </location>
</feature>
<dbReference type="InterPro" id="IPR000640">
    <property type="entry name" value="EFG_V-like"/>
</dbReference>
<dbReference type="InterPro" id="IPR013842">
    <property type="entry name" value="LepA_CTD"/>
</dbReference>
<dbReference type="PROSITE" id="PS00301">
    <property type="entry name" value="G_TR_1"/>
    <property type="match status" value="1"/>
</dbReference>
<dbReference type="InterPro" id="IPR005225">
    <property type="entry name" value="Small_GTP-bd"/>
</dbReference>
<dbReference type="GO" id="GO:0005886">
    <property type="term" value="C:plasma membrane"/>
    <property type="evidence" value="ECO:0007669"/>
    <property type="project" value="UniProtKB-SubCell"/>
</dbReference>
<name>A0A7Z0CJR7_9MICO</name>
<dbReference type="CDD" id="cd03699">
    <property type="entry name" value="EF4_II"/>
    <property type="match status" value="1"/>
</dbReference>
<dbReference type="GO" id="GO:0043022">
    <property type="term" value="F:ribosome binding"/>
    <property type="evidence" value="ECO:0007669"/>
    <property type="project" value="UniProtKB-UniRule"/>
</dbReference>
<dbReference type="PANTHER" id="PTHR43512">
    <property type="entry name" value="TRANSLATION FACTOR GUF1-RELATED"/>
    <property type="match status" value="1"/>
</dbReference>
<evidence type="ECO:0000256" key="8">
    <source>
        <dbReference type="ARBA" id="ARBA00050293"/>
    </source>
</evidence>
<gene>
    <name evidence="12" type="primary">lepA</name>
    <name evidence="14" type="ORF">BKA03_001176</name>
</gene>
<evidence type="ECO:0000256" key="12">
    <source>
        <dbReference type="HAMAP-Rule" id="MF_00071"/>
    </source>
</evidence>
<dbReference type="Pfam" id="PF00009">
    <property type="entry name" value="GTP_EFTU"/>
    <property type="match status" value="1"/>
</dbReference>
<dbReference type="SUPFAM" id="SSF52540">
    <property type="entry name" value="P-loop containing nucleoside triphosphate hydrolases"/>
    <property type="match status" value="1"/>
</dbReference>
<comment type="catalytic activity">
    <reaction evidence="8 12">
        <text>GTP + H2O = GDP + phosphate + H(+)</text>
        <dbReference type="Rhea" id="RHEA:19669"/>
        <dbReference type="ChEBI" id="CHEBI:15377"/>
        <dbReference type="ChEBI" id="CHEBI:15378"/>
        <dbReference type="ChEBI" id="CHEBI:37565"/>
        <dbReference type="ChEBI" id="CHEBI:43474"/>
        <dbReference type="ChEBI" id="CHEBI:58189"/>
        <dbReference type="EC" id="3.6.5.n1"/>
    </reaction>
</comment>
<feature type="binding site" evidence="12">
    <location>
        <begin position="142"/>
        <end position="145"/>
    </location>
    <ligand>
        <name>GTP</name>
        <dbReference type="ChEBI" id="CHEBI:37565"/>
    </ligand>
</feature>
<dbReference type="HAMAP" id="MF_00071">
    <property type="entry name" value="LepA"/>
    <property type="match status" value="1"/>
</dbReference>
<dbReference type="CDD" id="cd03709">
    <property type="entry name" value="lepA_C"/>
    <property type="match status" value="1"/>
</dbReference>
<comment type="subcellular location">
    <subcellularLocation>
        <location evidence="12">Cell membrane</location>
        <topology evidence="12">Peripheral membrane protein</topology>
        <orientation evidence="12">Cytoplasmic side</orientation>
    </subcellularLocation>
</comment>
<evidence type="ECO:0000256" key="9">
    <source>
        <dbReference type="ARBA" id="ARBA00057626"/>
    </source>
</evidence>
<comment type="similarity">
    <text evidence="1 12">Belongs to the TRAFAC class translation factor GTPase superfamily. Classic translation factor GTPase family. LepA subfamily.</text>
</comment>
<dbReference type="FunFam" id="3.30.70.870:FF:000004">
    <property type="entry name" value="Translation factor GUF1, mitochondrial"/>
    <property type="match status" value="1"/>
</dbReference>
<sequence length="616" mass="67676">MPTSSIEPSSTSPDLIRNFCIIAHIDHGKSTLADRMLGITGVVDARAARAQYLDRMDIERERGITIKSQAVRMPWHVEGKAFALNMIDTPGHVDFTYEVSRSLAACEGAVLLVDAAQGIEAQTLANLYLAMENDLTIIPVLNKIDLPSAEPDRYAAELSQLIGCDADDVLRTSGKTGEGVGALLDRVVRDIPAPVGDADAPTRAMIFDSVYDSYRGVVTYVRVIDGALKPREKIAMMSTHATHDLLEIGVISPEPVPTKGLGVGEVGYLITGVKDVRQSKVGDTVTLAARRATQSLPGYREPRPMVYSGLFPLDGSDFPLLRDALDKLQLNDASLVYEPESSVALGFGFRCGYLGLLHLEIVRDRLEREFNLELISTAPNVVYEVQMEDGKIFTVTNPSEFPDGKINEVREPIVKATILVPSEFIGTVMELCQERRGTMGTMNYLSETRVEMHYTLPLAEVVFDFFDQLKSRTRGYGSLDYEPDGDQAADLVKVDILLQSEPVDAFSAVVHKDAAYKYGLSMVGKLKDLIDRQQFEVPIQAAIGSRIIARETIRAMRKDVLAKCYGGDISRKRKLLEKQKAGKKRMKNIGSVEVPPEAFIAALSTSDDASDKGKKK</sequence>
<dbReference type="Pfam" id="PF06421">
    <property type="entry name" value="LepA_C"/>
    <property type="match status" value="1"/>
</dbReference>
<dbReference type="Pfam" id="PF00679">
    <property type="entry name" value="EFG_C"/>
    <property type="match status" value="1"/>
</dbReference>